<reference evidence="4" key="1">
    <citation type="journal article" date="2017" name="Genome Announc.">
        <title>Draft Genome Sequence of Terrimicrobium sacchariphilum NM-5T, a Facultative Anaerobic Soil Bacterium of the Class Spartobacteria.</title>
        <authorList>
            <person name="Qiu Y.L."/>
            <person name="Tourlousse D.M."/>
            <person name="Matsuura N."/>
            <person name="Ohashi A."/>
            <person name="Sekiguchi Y."/>
        </authorList>
    </citation>
    <scope>NUCLEOTIDE SEQUENCE [LARGE SCALE GENOMIC DNA]</scope>
    <source>
        <strain evidence="4">NM-5</strain>
    </source>
</reference>
<dbReference type="GO" id="GO:0005975">
    <property type="term" value="P:carbohydrate metabolic process"/>
    <property type="evidence" value="ECO:0007669"/>
    <property type="project" value="InterPro"/>
</dbReference>
<dbReference type="RefSeq" id="WP_169809679.1">
    <property type="nucleotide sequence ID" value="NZ_BDCO01000002.1"/>
</dbReference>
<dbReference type="Gene3D" id="2.60.120.200">
    <property type="match status" value="1"/>
</dbReference>
<dbReference type="PANTHER" id="PTHR10963">
    <property type="entry name" value="GLYCOSYL HYDROLASE-RELATED"/>
    <property type="match status" value="1"/>
</dbReference>
<proteinExistence type="inferred from homology"/>
<dbReference type="GO" id="GO:0004553">
    <property type="term" value="F:hydrolase activity, hydrolyzing O-glycosyl compounds"/>
    <property type="evidence" value="ECO:0007669"/>
    <property type="project" value="InterPro"/>
</dbReference>
<organism evidence="3 4">
    <name type="scientific">Terrimicrobium sacchariphilum</name>
    <dbReference type="NCBI Taxonomy" id="690879"/>
    <lineage>
        <taxon>Bacteria</taxon>
        <taxon>Pseudomonadati</taxon>
        <taxon>Verrucomicrobiota</taxon>
        <taxon>Terrimicrobiia</taxon>
        <taxon>Terrimicrobiales</taxon>
        <taxon>Terrimicrobiaceae</taxon>
        <taxon>Terrimicrobium</taxon>
    </lineage>
</organism>
<feature type="domain" description="GH16" evidence="2">
    <location>
        <begin position="206"/>
        <end position="474"/>
    </location>
</feature>
<dbReference type="STRING" id="690879.TSACC_23105"/>
<dbReference type="SUPFAM" id="SSF49899">
    <property type="entry name" value="Concanavalin A-like lectins/glucanases"/>
    <property type="match status" value="1"/>
</dbReference>
<dbReference type="PANTHER" id="PTHR10963:SF60">
    <property type="entry name" value="GRAM-NEGATIVE BACTERIA-BINDING PROTEIN 1-RELATED"/>
    <property type="match status" value="1"/>
</dbReference>
<dbReference type="InterPro" id="IPR000757">
    <property type="entry name" value="Beta-glucanase-like"/>
</dbReference>
<dbReference type="EMBL" id="BDCO01000002">
    <property type="protein sequence ID" value="GAT34673.1"/>
    <property type="molecule type" value="Genomic_DNA"/>
</dbReference>
<evidence type="ECO:0000256" key="1">
    <source>
        <dbReference type="ARBA" id="ARBA00006865"/>
    </source>
</evidence>
<name>A0A146GBU1_TERSA</name>
<protein>
    <submittedName>
        <fullName evidence="3">Glycosyl hydrolases family 16</fullName>
    </submittedName>
</protein>
<dbReference type="InterPro" id="IPR050546">
    <property type="entry name" value="Glycosyl_Hydrlase_16"/>
</dbReference>
<sequence>MKTTRRFSCPPGAILPALFIAIGIPLLPAENISPEQIQALQTDAKAASEAISQVAQKTDNDDVKKDAQTAGDAVGRIIAELDKHAANATASTDIYDGGKKYPPIANVSIKSFNVPTGSTEIHVPVTMDKPSANTVIAYVRVFNGQGGRAMPDATKPVIFRPGDQLTKTVSFDVSGMSEGNNVKAIQPSVPDGANRQGGEILITAAADATNEPIEDTSRQPLKFEPLGTLSYSGTGETIQYDDKGGPNTFSTALSHGRTQVGNGETGYYGTVDMGGLSRTSEGLVLSSRRLDKPMEVGAPAMYYPFLATMLSGHKMPETWFKYGSVEWVVKMPNRKGSWPALWLVPTGGWPPEIDVYEGFGYNGSWKFDSDLSTNLHGGKNTIRTFTRPAMNMKMRTFGLEDTLDSDFHTFAVTVTEEWITMFIDGVETMRYANPFKGQTWYPLTNVAVKADPKSDYSDGSGDMILRTLKVWRAE</sequence>
<comment type="caution">
    <text evidence="3">The sequence shown here is derived from an EMBL/GenBank/DDBJ whole genome shotgun (WGS) entry which is preliminary data.</text>
</comment>
<accession>A0A146GBU1</accession>
<dbReference type="Pfam" id="PF00722">
    <property type="entry name" value="Glyco_hydro_16"/>
    <property type="match status" value="1"/>
</dbReference>
<evidence type="ECO:0000313" key="4">
    <source>
        <dbReference type="Proteomes" id="UP000076023"/>
    </source>
</evidence>
<comment type="similarity">
    <text evidence="1">Belongs to the glycosyl hydrolase 16 family.</text>
</comment>
<evidence type="ECO:0000259" key="2">
    <source>
        <dbReference type="PROSITE" id="PS51762"/>
    </source>
</evidence>
<evidence type="ECO:0000313" key="3">
    <source>
        <dbReference type="EMBL" id="GAT34673.1"/>
    </source>
</evidence>
<dbReference type="AlphaFoldDB" id="A0A146GBU1"/>
<dbReference type="InParanoid" id="A0A146GBU1"/>
<dbReference type="PROSITE" id="PS51762">
    <property type="entry name" value="GH16_2"/>
    <property type="match status" value="1"/>
</dbReference>
<gene>
    <name evidence="3" type="ORF">TSACC_23105</name>
</gene>
<keyword evidence="3" id="KW-0378">Hydrolase</keyword>
<keyword evidence="4" id="KW-1185">Reference proteome</keyword>
<dbReference type="Proteomes" id="UP000076023">
    <property type="component" value="Unassembled WGS sequence"/>
</dbReference>
<dbReference type="InterPro" id="IPR013320">
    <property type="entry name" value="ConA-like_dom_sf"/>
</dbReference>